<keyword evidence="2" id="KW-1185">Reference proteome</keyword>
<sequence length="135" mass="15027">MIHELLERAAEENPVREPISDVVAGRHDEALAKLRLLLTKRGMRSQVVEWLKLTLRSSRFPLQPTSSLVRYPPELLVFSPQGWRVATVRIAPRSSAYIVEVAQAGKNDIVLPDRVTLVPGDSPDKAAALIPGYRP</sequence>
<organism evidence="1 2">
    <name type="scientific">Nonomuraea glycinis</name>
    <dbReference type="NCBI Taxonomy" id="2047744"/>
    <lineage>
        <taxon>Bacteria</taxon>
        <taxon>Bacillati</taxon>
        <taxon>Actinomycetota</taxon>
        <taxon>Actinomycetes</taxon>
        <taxon>Streptosporangiales</taxon>
        <taxon>Streptosporangiaceae</taxon>
        <taxon>Nonomuraea</taxon>
    </lineage>
</organism>
<dbReference type="EMBL" id="BMNK01000001">
    <property type="protein sequence ID" value="GGP01082.1"/>
    <property type="molecule type" value="Genomic_DNA"/>
</dbReference>
<dbReference type="AlphaFoldDB" id="A0A917ZYK4"/>
<accession>A0A917ZYK4</accession>
<reference evidence="1" key="1">
    <citation type="journal article" date="2014" name="Int. J. Syst. Evol. Microbiol.">
        <title>Complete genome sequence of Corynebacterium casei LMG S-19264T (=DSM 44701T), isolated from a smear-ripened cheese.</title>
        <authorList>
            <consortium name="US DOE Joint Genome Institute (JGI-PGF)"/>
            <person name="Walter F."/>
            <person name="Albersmeier A."/>
            <person name="Kalinowski J."/>
            <person name="Ruckert C."/>
        </authorList>
    </citation>
    <scope>NUCLEOTIDE SEQUENCE</scope>
    <source>
        <strain evidence="1">CGMCC 4.7430</strain>
    </source>
</reference>
<evidence type="ECO:0000313" key="2">
    <source>
        <dbReference type="Proteomes" id="UP000660745"/>
    </source>
</evidence>
<reference evidence="1" key="2">
    <citation type="submission" date="2020-09" db="EMBL/GenBank/DDBJ databases">
        <authorList>
            <person name="Sun Q."/>
            <person name="Zhou Y."/>
        </authorList>
    </citation>
    <scope>NUCLEOTIDE SEQUENCE</scope>
    <source>
        <strain evidence="1">CGMCC 4.7430</strain>
    </source>
</reference>
<evidence type="ECO:0000313" key="1">
    <source>
        <dbReference type="EMBL" id="GGP01082.1"/>
    </source>
</evidence>
<dbReference type="Proteomes" id="UP000660745">
    <property type="component" value="Unassembled WGS sequence"/>
</dbReference>
<protein>
    <submittedName>
        <fullName evidence="1">Uncharacterized protein</fullName>
    </submittedName>
</protein>
<dbReference type="RefSeq" id="WP_189136656.1">
    <property type="nucleotide sequence ID" value="NZ_BMNK01000001.1"/>
</dbReference>
<comment type="caution">
    <text evidence="1">The sequence shown here is derived from an EMBL/GenBank/DDBJ whole genome shotgun (WGS) entry which is preliminary data.</text>
</comment>
<proteinExistence type="predicted"/>
<gene>
    <name evidence="1" type="ORF">GCM10012278_03400</name>
</gene>
<name>A0A917ZYK4_9ACTN</name>